<dbReference type="EC" id="1.5.1.5" evidence="8"/>
<dbReference type="InterPro" id="IPR020867">
    <property type="entry name" value="THF_DH/CycHdrlase_CS"/>
</dbReference>
<feature type="domain" description="Tetrahydrofolate dehydrogenase/cyclohydrolase NAD(P)-binding" evidence="10">
    <location>
        <begin position="140"/>
        <end position="289"/>
    </location>
</feature>
<gene>
    <name evidence="8 11" type="primary">folD</name>
</gene>
<dbReference type="GO" id="GO:0009086">
    <property type="term" value="P:methionine biosynthetic process"/>
    <property type="evidence" value="ECO:0007669"/>
    <property type="project" value="UniProtKB-KW"/>
</dbReference>
<dbReference type="Gene3D" id="3.40.50.10860">
    <property type="entry name" value="Leucine Dehydrogenase, chain A, domain 1"/>
    <property type="match status" value="1"/>
</dbReference>
<feature type="binding site" evidence="8">
    <location>
        <begin position="166"/>
        <end position="168"/>
    </location>
    <ligand>
        <name>NADP(+)</name>
        <dbReference type="ChEBI" id="CHEBI:58349"/>
    </ligand>
</feature>
<evidence type="ECO:0000256" key="7">
    <source>
        <dbReference type="ARBA" id="ARBA00023268"/>
    </source>
</evidence>
<keyword evidence="8" id="KW-0486">Methionine biosynthesis</keyword>
<evidence type="ECO:0000256" key="6">
    <source>
        <dbReference type="ARBA" id="ARBA00023002"/>
    </source>
</evidence>
<comment type="pathway">
    <text evidence="1 8">One-carbon metabolism; tetrahydrofolate interconversion.</text>
</comment>
<dbReference type="PRINTS" id="PR00085">
    <property type="entry name" value="THFDHDRGNASE"/>
</dbReference>
<comment type="function">
    <text evidence="8">Catalyzes the oxidation of 5,10-methylenetetrahydrofolate to 5,10-methenyltetrahydrofolate and then the hydrolysis of 5,10-methenyltetrahydrofolate to 10-formyltetrahydrofolate.</text>
</comment>
<evidence type="ECO:0000313" key="11">
    <source>
        <dbReference type="EMBL" id="AIE99542.1"/>
    </source>
</evidence>
<comment type="caution">
    <text evidence="8">Lacks conserved residue(s) required for the propagation of feature annotation.</text>
</comment>
<sequence>MSAQVLDGKACGAEVEAEVKAKVSVLNDRGITPHLAVVIVGDDPASHVYVGAKERACARVGVKSTRIDLPVDSDFSKVVDVVEKLNSDPSVHGILVQSPLPKGMDELAITDMIDPTKDVDGFHPVNLGRLVQGRADGLVPCTPAGVIRLLEWGGVDISGKNAVVIGRSRIVGAPVSLLLGRKGVDATVTISHSRTSDIADVCRAADIVIAAVGRAEMVQADWIKPGAAVVDVGVNRVDDESRERGYRLAGDVHPDVADVAGHLSPVPGGVGPMTIAMLMLNTVTAAESNT</sequence>
<dbReference type="Pfam" id="PF02882">
    <property type="entry name" value="THF_DHG_CYH_C"/>
    <property type="match status" value="1"/>
</dbReference>
<evidence type="ECO:0000259" key="9">
    <source>
        <dbReference type="Pfam" id="PF00763"/>
    </source>
</evidence>
<dbReference type="FunFam" id="3.40.50.720:FF:000006">
    <property type="entry name" value="Bifunctional protein FolD"/>
    <property type="match status" value="1"/>
</dbReference>
<dbReference type="AlphaFoldDB" id="A0A075GCX9"/>
<dbReference type="CDD" id="cd01080">
    <property type="entry name" value="NAD_bind_m-THF_DH_Cyclohyd"/>
    <property type="match status" value="1"/>
</dbReference>
<dbReference type="PANTHER" id="PTHR48099">
    <property type="entry name" value="C-1-TETRAHYDROFOLATE SYNTHASE, CYTOPLASMIC-RELATED"/>
    <property type="match status" value="1"/>
</dbReference>
<keyword evidence="8" id="KW-0028">Amino-acid biosynthesis</keyword>
<dbReference type="EC" id="3.5.4.9" evidence="8"/>
<keyword evidence="7 8" id="KW-0511">Multifunctional enzyme</keyword>
<dbReference type="Gene3D" id="3.40.50.720">
    <property type="entry name" value="NAD(P)-binding Rossmann-like Domain"/>
    <property type="match status" value="1"/>
</dbReference>
<keyword evidence="4 8" id="KW-0378">Hydrolase</keyword>
<dbReference type="FunFam" id="3.40.50.10860:FF:000005">
    <property type="entry name" value="C-1-tetrahydrofolate synthase, cytoplasmic, putative"/>
    <property type="match status" value="1"/>
</dbReference>
<dbReference type="InterPro" id="IPR020631">
    <property type="entry name" value="THF_DH/CycHdrlase_NAD-bd_dom"/>
</dbReference>
<comment type="catalytic activity">
    <reaction evidence="8">
        <text>(6R)-5,10-methenyltetrahydrofolate + H2O = (6R)-10-formyltetrahydrofolate + H(+)</text>
        <dbReference type="Rhea" id="RHEA:23700"/>
        <dbReference type="ChEBI" id="CHEBI:15377"/>
        <dbReference type="ChEBI" id="CHEBI:15378"/>
        <dbReference type="ChEBI" id="CHEBI:57455"/>
        <dbReference type="ChEBI" id="CHEBI:195366"/>
        <dbReference type="EC" id="3.5.4.9"/>
    </reaction>
</comment>
<dbReference type="HAMAP" id="MF_01576">
    <property type="entry name" value="THF_DHG_CYH"/>
    <property type="match status" value="1"/>
</dbReference>
<evidence type="ECO:0000256" key="8">
    <source>
        <dbReference type="HAMAP-Rule" id="MF_01576"/>
    </source>
</evidence>
<accession>A0A075GCX9</accession>
<name>A0A075GCX9_9EURY</name>
<comment type="similarity">
    <text evidence="8">Belongs to the tetrahydrofolate dehydrogenase/cyclohydrolase family.</text>
</comment>
<dbReference type="SUPFAM" id="SSF53223">
    <property type="entry name" value="Aminoacid dehydrogenase-like, N-terminal domain"/>
    <property type="match status" value="1"/>
</dbReference>
<feature type="binding site" evidence="8">
    <location>
        <position position="234"/>
    </location>
    <ligand>
        <name>NADP(+)</name>
        <dbReference type="ChEBI" id="CHEBI:58349"/>
    </ligand>
</feature>
<evidence type="ECO:0000256" key="4">
    <source>
        <dbReference type="ARBA" id="ARBA00022801"/>
    </source>
</evidence>
<dbReference type="SUPFAM" id="SSF51735">
    <property type="entry name" value="NAD(P)-binding Rossmann-fold domains"/>
    <property type="match status" value="1"/>
</dbReference>
<dbReference type="InterPro" id="IPR000672">
    <property type="entry name" value="THF_DH/CycHdrlase"/>
</dbReference>
<dbReference type="InterPro" id="IPR020630">
    <property type="entry name" value="THF_DH/CycHdrlase_cat_dom"/>
</dbReference>
<protein>
    <recommendedName>
        <fullName evidence="8">Bifunctional protein FolD</fullName>
    </recommendedName>
    <domain>
        <recommendedName>
            <fullName evidence="8">Methylenetetrahydrofolate dehydrogenase</fullName>
            <ecNumber evidence="8">1.5.1.5</ecNumber>
        </recommendedName>
    </domain>
    <domain>
        <recommendedName>
            <fullName evidence="8">Methenyltetrahydrofolate cyclohydrolase</fullName>
            <ecNumber evidence="8">3.5.4.9</ecNumber>
        </recommendedName>
    </domain>
</protein>
<dbReference type="EMBL" id="KF900566">
    <property type="protein sequence ID" value="AIE99542.1"/>
    <property type="molecule type" value="Genomic_DNA"/>
</dbReference>
<dbReference type="PROSITE" id="PS00767">
    <property type="entry name" value="THF_DHG_CYH_2"/>
    <property type="match status" value="1"/>
</dbReference>
<evidence type="ECO:0000259" key="10">
    <source>
        <dbReference type="Pfam" id="PF02882"/>
    </source>
</evidence>
<comment type="subunit">
    <text evidence="2 8">Homodimer.</text>
</comment>
<dbReference type="GO" id="GO:0004477">
    <property type="term" value="F:methenyltetrahydrofolate cyclohydrolase activity"/>
    <property type="evidence" value="ECO:0007669"/>
    <property type="project" value="UniProtKB-UniRule"/>
</dbReference>
<dbReference type="GO" id="GO:0005829">
    <property type="term" value="C:cytosol"/>
    <property type="evidence" value="ECO:0007669"/>
    <property type="project" value="TreeGrafter"/>
</dbReference>
<keyword evidence="6 8" id="KW-0560">Oxidoreductase</keyword>
<dbReference type="InterPro" id="IPR036291">
    <property type="entry name" value="NAD(P)-bd_dom_sf"/>
</dbReference>
<keyword evidence="8" id="KW-0368">Histidine biosynthesis</keyword>
<reference evidence="11" key="1">
    <citation type="journal article" date="2014" name="Genome Biol. Evol.">
        <title>Pangenome evidence for extensive interdomain horizontal transfer affecting lineage core and shell genes in uncultured planktonic thaumarchaeota and euryarchaeota.</title>
        <authorList>
            <person name="Deschamps P."/>
            <person name="Zivanovic Y."/>
            <person name="Moreira D."/>
            <person name="Rodriguez-Valera F."/>
            <person name="Lopez-Garcia P."/>
        </authorList>
    </citation>
    <scope>NUCLEOTIDE SEQUENCE</scope>
</reference>
<dbReference type="NCBIfam" id="NF010783">
    <property type="entry name" value="PRK14186.1"/>
    <property type="match status" value="1"/>
</dbReference>
<dbReference type="Pfam" id="PF00763">
    <property type="entry name" value="THF_DHG_CYH"/>
    <property type="match status" value="1"/>
</dbReference>
<evidence type="ECO:0000256" key="5">
    <source>
        <dbReference type="ARBA" id="ARBA00022857"/>
    </source>
</evidence>
<dbReference type="GO" id="GO:0004488">
    <property type="term" value="F:methylenetetrahydrofolate dehydrogenase (NADP+) activity"/>
    <property type="evidence" value="ECO:0007669"/>
    <property type="project" value="UniProtKB-UniRule"/>
</dbReference>
<dbReference type="PANTHER" id="PTHR48099:SF5">
    <property type="entry name" value="C-1-TETRAHYDROFOLATE SYNTHASE, CYTOPLASMIC"/>
    <property type="match status" value="1"/>
</dbReference>
<keyword evidence="3 8" id="KW-0554">One-carbon metabolism</keyword>
<feature type="domain" description="Tetrahydrofolate dehydrogenase/cyclohydrolase catalytic" evidence="9">
    <location>
        <begin position="6"/>
        <end position="120"/>
    </location>
</feature>
<dbReference type="GO" id="GO:0000105">
    <property type="term" value="P:L-histidine biosynthetic process"/>
    <property type="evidence" value="ECO:0007669"/>
    <property type="project" value="UniProtKB-KW"/>
</dbReference>
<organism evidence="11">
    <name type="scientific">uncultured marine group II/III euryarchaeote KM3_113_E08</name>
    <dbReference type="NCBI Taxonomy" id="1457853"/>
    <lineage>
        <taxon>Archaea</taxon>
        <taxon>Methanobacteriati</taxon>
        <taxon>Methanobacteriota</taxon>
        <taxon>environmental samples</taxon>
    </lineage>
</organism>
<dbReference type="InterPro" id="IPR046346">
    <property type="entry name" value="Aminoacid_DH-like_N_sf"/>
</dbReference>
<comment type="catalytic activity">
    <reaction evidence="8">
        <text>(6R)-5,10-methylene-5,6,7,8-tetrahydrofolate + NADP(+) = (6R)-5,10-methenyltetrahydrofolate + NADPH</text>
        <dbReference type="Rhea" id="RHEA:22812"/>
        <dbReference type="ChEBI" id="CHEBI:15636"/>
        <dbReference type="ChEBI" id="CHEBI:57455"/>
        <dbReference type="ChEBI" id="CHEBI:57783"/>
        <dbReference type="ChEBI" id="CHEBI:58349"/>
        <dbReference type="EC" id="1.5.1.5"/>
    </reaction>
</comment>
<dbReference type="GO" id="GO:0035999">
    <property type="term" value="P:tetrahydrofolate interconversion"/>
    <property type="evidence" value="ECO:0007669"/>
    <property type="project" value="UniProtKB-UniRule"/>
</dbReference>
<evidence type="ECO:0000256" key="3">
    <source>
        <dbReference type="ARBA" id="ARBA00022563"/>
    </source>
</evidence>
<proteinExistence type="inferred from homology"/>
<evidence type="ECO:0000256" key="2">
    <source>
        <dbReference type="ARBA" id="ARBA00011738"/>
    </source>
</evidence>
<keyword evidence="5 8" id="KW-0521">NADP</keyword>
<dbReference type="UniPathway" id="UPA00193"/>
<keyword evidence="8" id="KW-0658">Purine biosynthesis</keyword>
<evidence type="ECO:0000256" key="1">
    <source>
        <dbReference type="ARBA" id="ARBA00004777"/>
    </source>
</evidence>
<dbReference type="GO" id="GO:0006164">
    <property type="term" value="P:purine nucleotide biosynthetic process"/>
    <property type="evidence" value="ECO:0007669"/>
    <property type="project" value="UniProtKB-KW"/>
</dbReference>